<dbReference type="EMBL" id="CAID01000001">
    <property type="protein sequence ID" value="CEF96664.1"/>
    <property type="molecule type" value="Genomic_DNA"/>
</dbReference>
<dbReference type="Pfam" id="PF12873">
    <property type="entry name" value="DUF3825"/>
    <property type="match status" value="1"/>
</dbReference>
<evidence type="ECO:0000256" key="1">
    <source>
        <dbReference type="SAM" id="MobiDB-lite"/>
    </source>
</evidence>
<feature type="region of interest" description="Disordered" evidence="1">
    <location>
        <begin position="1"/>
        <end position="59"/>
    </location>
</feature>
<evidence type="ECO:0000259" key="2">
    <source>
        <dbReference type="Pfam" id="PF12873"/>
    </source>
</evidence>
<evidence type="ECO:0000313" key="3">
    <source>
        <dbReference type="EMBL" id="CEF96664.1"/>
    </source>
</evidence>
<gene>
    <name evidence="3" type="ORF">OT_ostta01g02860</name>
</gene>
<dbReference type="Proteomes" id="UP000009170">
    <property type="component" value="Unassembled WGS sequence"/>
</dbReference>
<feature type="domain" description="DUF3825" evidence="2">
    <location>
        <begin position="115"/>
        <end position="402"/>
    </location>
</feature>
<sequence length="618" mass="69124">MDDENTSTKRLEWGRASSPDSVTHKMPSPDGKAPARGREPGWCRPSRVGGKLSHERGMLSDSNVDGVRLSGFEKNVLTLRQWARMREDEEVEGEATRTSAGTMRAIRATSAVGLERVASVEKWRPGMMEAYLDAQFLRSIEQGKMVQCFTERGDAAWAVFHCNLLSRDEFSLFAVFSRDFAEEDADFFYADAGSPTQKKITATKAQSHVSLNAGIDDARAMVNGERWELCGFVDDIALRDPSQPWNAIEPILHIPPRATFVDDELDRLWLADNDDDVTLEIDAKFWASLEDNAAIFPKEFVDTSMRQQFSMNAVSRLARLVSYGYHVPVLRFARLQGQRGPGKIQMLLPFKCDPRSSGTQGAVVVDIIKSRRGGRMYRAVGIVTLHEAVLSARIVGPLSSHWLSAEEADQEATPTIAPTIVPPPPENMRSTILRYEEKPAYASIANKPAKEVTAKEVNTGAPSRCSSESPPLTFPPVDDWYKATIIETPRNLSNPKVNLKSLPLDFMQSVCKKLRIDDGILQLRDSPSENEYRVIQALSVEASSWVRGIMTGYGSVERVYVGVSRKVRCFFAVVSFDKWTDLDTRNAIVNGEAIEVNGFRCRERVIMRRSIHDRRDAT</sequence>
<dbReference type="InterPro" id="IPR024437">
    <property type="entry name" value="DUF3825"/>
</dbReference>
<feature type="compositionally biased region" description="Basic and acidic residues" evidence="1">
    <location>
        <begin position="1"/>
        <end position="13"/>
    </location>
</feature>
<evidence type="ECO:0000313" key="4">
    <source>
        <dbReference type="Proteomes" id="UP000009170"/>
    </source>
</evidence>
<accession>A0A090M3R9</accession>
<dbReference type="OrthoDB" id="2021111at2759"/>
<keyword evidence="4" id="KW-1185">Reference proteome</keyword>
<protein>
    <recommendedName>
        <fullName evidence="2">DUF3825 domain-containing protein</fullName>
    </recommendedName>
</protein>
<dbReference type="AlphaFoldDB" id="A0A090M3R9"/>
<dbReference type="InParanoid" id="A0A090M3R9"/>
<dbReference type="GeneID" id="9834837"/>
<proteinExistence type="predicted"/>
<dbReference type="KEGG" id="ota:OT_ostta01g02860"/>
<organism evidence="3 4">
    <name type="scientific">Ostreococcus tauri</name>
    <name type="common">Marine green alga</name>
    <dbReference type="NCBI Taxonomy" id="70448"/>
    <lineage>
        <taxon>Eukaryota</taxon>
        <taxon>Viridiplantae</taxon>
        <taxon>Chlorophyta</taxon>
        <taxon>Mamiellophyceae</taxon>
        <taxon>Mamiellales</taxon>
        <taxon>Bathycoccaceae</taxon>
        <taxon>Ostreococcus</taxon>
    </lineage>
</organism>
<reference evidence="3 4" key="2">
    <citation type="journal article" date="2014" name="BMC Genomics">
        <title>An improved genome of the model marine alga Ostreococcus tauri unfolds by assessing Illumina de novo assemblies.</title>
        <authorList>
            <person name="Blanc-Mathieu R."/>
            <person name="Verhelst B."/>
            <person name="Derelle E."/>
            <person name="Rombauts S."/>
            <person name="Bouget F.Y."/>
            <person name="Carre I."/>
            <person name="Chateau A."/>
            <person name="Eyre-Walker A."/>
            <person name="Grimsley N."/>
            <person name="Moreau H."/>
            <person name="Piegu B."/>
            <person name="Rivals E."/>
            <person name="Schackwitz W."/>
            <person name="Van de Peer Y."/>
            <person name="Piganeau G."/>
        </authorList>
    </citation>
    <scope>NUCLEOTIDE SEQUENCE [LARGE SCALE GENOMIC DNA]</scope>
    <source>
        <strain evidence="4">OTTH 0595 / CCAP 157/2 / RCC745</strain>
    </source>
</reference>
<name>A0A090M3R9_OSTTA</name>
<comment type="caution">
    <text evidence="3">The sequence shown here is derived from an EMBL/GenBank/DDBJ whole genome shotgun (WGS) entry which is preliminary data.</text>
</comment>
<reference evidence="4" key="1">
    <citation type="journal article" date="2006" name="Proc. Natl. Acad. Sci. U.S.A.">
        <title>Genome analysis of the smallest free-living eukaryote Ostreococcus tauri unveils many unique features.</title>
        <authorList>
            <person name="Derelle E."/>
            <person name="Ferraz C."/>
            <person name="Rombauts S."/>
            <person name="Rouze P."/>
            <person name="Worden A.Z."/>
            <person name="Robbens S."/>
            <person name="Partensky F."/>
            <person name="Degroeve S."/>
            <person name="Echeynie S."/>
            <person name="Cooke R."/>
            <person name="Saeys Y."/>
            <person name="Wuyts J."/>
            <person name="Jabbari K."/>
            <person name="Bowler C."/>
            <person name="Panaud O."/>
            <person name="Piegu B."/>
            <person name="Ball S.G."/>
            <person name="Ral J.-P."/>
            <person name="Bouget F.-Y."/>
            <person name="Piganeau G."/>
            <person name="De Baets B."/>
            <person name="Picard A."/>
            <person name="Delseny M."/>
            <person name="Demaille J."/>
            <person name="Van de Peer Y."/>
            <person name="Moreau H."/>
        </authorList>
    </citation>
    <scope>NUCLEOTIDE SEQUENCE [LARGE SCALE GENOMIC DNA]</scope>
    <source>
        <strain evidence="4">OTTH 0595 / CCAP 157/2 / RCC745</strain>
    </source>
</reference>
<dbReference type="RefSeq" id="XP_003074350.2">
    <property type="nucleotide sequence ID" value="XM_003074303.2"/>
</dbReference>